<gene>
    <name evidence="2" type="ORF">RM445_11640</name>
</gene>
<evidence type="ECO:0000313" key="2">
    <source>
        <dbReference type="EMBL" id="MDT0350176.1"/>
    </source>
</evidence>
<dbReference type="SUPFAM" id="SSF56634">
    <property type="entry name" value="Heme-dependent catalase-like"/>
    <property type="match status" value="1"/>
</dbReference>
<dbReference type="InterPro" id="IPR020835">
    <property type="entry name" value="Catalase_sf"/>
</dbReference>
<evidence type="ECO:0008006" key="4">
    <source>
        <dbReference type="Google" id="ProtNLM"/>
    </source>
</evidence>
<dbReference type="RefSeq" id="WP_311556197.1">
    <property type="nucleotide sequence ID" value="NZ_JAVREJ010000006.1"/>
</dbReference>
<comment type="caution">
    <text evidence="2">The sequence shown here is derived from an EMBL/GenBank/DDBJ whole genome shotgun (WGS) entry which is preliminary data.</text>
</comment>
<name>A0ABU2N8W4_9PSEU</name>
<evidence type="ECO:0000313" key="3">
    <source>
        <dbReference type="Proteomes" id="UP001183202"/>
    </source>
</evidence>
<accession>A0ABU2N8W4</accession>
<dbReference type="Proteomes" id="UP001183202">
    <property type="component" value="Unassembled WGS sequence"/>
</dbReference>
<dbReference type="EMBL" id="JAVREJ010000006">
    <property type="protein sequence ID" value="MDT0350176.1"/>
    <property type="molecule type" value="Genomic_DNA"/>
</dbReference>
<sequence>MPALLSAVEAAFTALARLRAARGVHPSGALFAGRVELDAPASPTVAVLGATIHPALVRVSKGAGTRGRLPDLLGLAVRLTDLPDGPVDLLYSTVGRHRCTGALLAPASGWCTRPYSTLLPYRADGERVTLGLWPQQPGRAHGADPQVAREAVRQEPLVFAMMEKRAGAPWAPIGRLLLDLPMPDGAVDDGPHGADPVTFDPVVHAHPRLRPVRALAKVRLAAYTGSRRGRGAPDVLRPVVRAPGRGIGSARPTGASRRG</sequence>
<proteinExistence type="predicted"/>
<organism evidence="2 3">
    <name type="scientific">Pseudonocardia charpentierae</name>
    <dbReference type="NCBI Taxonomy" id="3075545"/>
    <lineage>
        <taxon>Bacteria</taxon>
        <taxon>Bacillati</taxon>
        <taxon>Actinomycetota</taxon>
        <taxon>Actinomycetes</taxon>
        <taxon>Pseudonocardiales</taxon>
        <taxon>Pseudonocardiaceae</taxon>
        <taxon>Pseudonocardia</taxon>
    </lineage>
</organism>
<feature type="region of interest" description="Disordered" evidence="1">
    <location>
        <begin position="227"/>
        <end position="259"/>
    </location>
</feature>
<evidence type="ECO:0000256" key="1">
    <source>
        <dbReference type="SAM" id="MobiDB-lite"/>
    </source>
</evidence>
<reference evidence="3" key="1">
    <citation type="submission" date="2023-07" db="EMBL/GenBank/DDBJ databases">
        <title>30 novel species of actinomycetes from the DSMZ collection.</title>
        <authorList>
            <person name="Nouioui I."/>
        </authorList>
    </citation>
    <scope>NUCLEOTIDE SEQUENCE [LARGE SCALE GENOMIC DNA]</scope>
    <source>
        <strain evidence="3">DSM 45834</strain>
    </source>
</reference>
<protein>
    <recommendedName>
        <fullName evidence="4">Phosphodiesterase</fullName>
    </recommendedName>
</protein>
<keyword evidence="3" id="KW-1185">Reference proteome</keyword>